<feature type="region of interest" description="Disordered" evidence="1">
    <location>
        <begin position="164"/>
        <end position="183"/>
    </location>
</feature>
<dbReference type="PROSITE" id="PS50245">
    <property type="entry name" value="CAP_GLY_2"/>
    <property type="match status" value="1"/>
</dbReference>
<dbReference type="InterPro" id="IPR000210">
    <property type="entry name" value="BTB/POZ_dom"/>
</dbReference>
<feature type="domain" description="BTB" evidence="2">
    <location>
        <begin position="259"/>
        <end position="342"/>
    </location>
</feature>
<organism evidence="4 5">
    <name type="scientific">Phakopsora pachyrhizi</name>
    <name type="common">Asian soybean rust disease fungus</name>
    <dbReference type="NCBI Taxonomy" id="170000"/>
    <lineage>
        <taxon>Eukaryota</taxon>
        <taxon>Fungi</taxon>
        <taxon>Dikarya</taxon>
        <taxon>Basidiomycota</taxon>
        <taxon>Pucciniomycotina</taxon>
        <taxon>Pucciniomycetes</taxon>
        <taxon>Pucciniales</taxon>
        <taxon>Phakopsoraceae</taxon>
        <taxon>Phakopsora</taxon>
    </lineage>
</organism>
<feature type="compositionally biased region" description="Polar residues" evidence="1">
    <location>
        <begin position="803"/>
        <end position="817"/>
    </location>
</feature>
<evidence type="ECO:0000259" key="2">
    <source>
        <dbReference type="PROSITE" id="PS50097"/>
    </source>
</evidence>
<evidence type="ECO:0000313" key="4">
    <source>
        <dbReference type="EMBL" id="CAH7690666.1"/>
    </source>
</evidence>
<sequence>MVTKTHTITKTKAMSNIHPRKTQDELRLELPELSSSKAGQASKERWKLDLGSLLKNAQKRFADIAWAVEPGGTEEIWAHKEKLEEKTSKLPSVQLAAVTKPRSDGYSTDKSVVLYSSAIIYARASGQFQLKYLSAPAPPPHSRLSILPTGSSISFLPYQNSFRSNTPQSSLAHSHRPPSPGGLSLTSLAGSVRQVAFLNGTDSNLFQSILEALYTANGLSEVFAFLFDDHAAGDSPEARISKLQKDLLYMWRSKLYADCRIVLVSQPDLEAQAESNSGDEEAVFSAHRSILCSRSPYFASLLLDPYADSKNRVFTLASPPFTPASLHFSLGYLYCGTLEFSNRNFDLATAMQIWRSAQYLGLELLREEVETKISDMCHNFKDMCKYCVSRIGRVYAFSLALDVNSKRLEKATVPFVVNHFGIIWNKAIGELHYEAQTDLVDLVCLSIDPNTVIAAIRNSKKLKEKLANERSDWSDHLLSMLEPIDEQIGVILQTKFPAVVTSKGFLDLLVGVGFSNDVLERALIILVTKLTEDTAAETYQVLVGQVLLREDGLPMDARVIVEDAKAGVLKFLKKHWTSVKALNGFDPLENWALKEIADEIEKSVDDLLLSASNPPALRTRTGLKVSSPTVKSVAHDEGRSVSAASLRASVLSRNANRQQQPSALVRVVKKSSSTASTATSRNRPTLVSDKLPSASESSSSVISRQKLATNSPKPVSVTTKTAPRRLSEGTASIKSLNERRQSISRASNHSILSPTSPSRLTAGASPSSPLSPPPLPPVPGSHSKRPSPSMRSSRPPTPTPITNTDPKSNTSRTATESSRARKPSEASSIKSKPPRVRTTTSTSVISSRSSAASATSVRSNATTSASSTRKITTSRPPSVRKTTSSLSMRSDTSNTTIGARNRQKRTLKPTNDSSEKNSPDLSATAARKKTAAIAAALSNPKRPDRLRTTSATARTNAAASVRSTAPTSPYNRPSSVTSVRTAISTAAKALHSSSKGKGTAAPSRDPSPTGSSSGRTSKLKSKARTGIVAPPLPIDKSVTPKSSDRLPLSISPRATKARRPLEDEISSSDRSEVIADQPTDSESSDMYTHKSKGSTASVSTVRMPYVEQKPTSHLAPPKTFVIPPSNPQSMQHIGGTQPLKPPGTTLLIGIPCVVATTNKLEDGMVQPIKFRAVVKYLGEAFFGPGQWVGVEVAEKEDMPKKDWNDGTVDGVRYFELGQESKESKLRLFRNLSATPSGERSPSSNSNHLNGGGSGSNHSEEGGSVNSLRPSFFSSSHRSFNSEHEEKATRGLFVRPQEVIFVF</sequence>
<dbReference type="Gene3D" id="3.30.710.10">
    <property type="entry name" value="Potassium Channel Kv1.1, Chain A"/>
    <property type="match status" value="1"/>
</dbReference>
<dbReference type="EMBL" id="CALTRL010006364">
    <property type="protein sequence ID" value="CAH7690666.1"/>
    <property type="molecule type" value="Genomic_DNA"/>
</dbReference>
<evidence type="ECO:0008006" key="6">
    <source>
        <dbReference type="Google" id="ProtNLM"/>
    </source>
</evidence>
<dbReference type="SMART" id="SM01052">
    <property type="entry name" value="CAP_GLY"/>
    <property type="match status" value="1"/>
</dbReference>
<dbReference type="InterPro" id="IPR036859">
    <property type="entry name" value="CAP-Gly_dom_sf"/>
</dbReference>
<feature type="compositionally biased region" description="Low complexity" evidence="1">
    <location>
        <begin position="836"/>
        <end position="869"/>
    </location>
</feature>
<evidence type="ECO:0000256" key="1">
    <source>
        <dbReference type="SAM" id="MobiDB-lite"/>
    </source>
</evidence>
<evidence type="ECO:0000313" key="5">
    <source>
        <dbReference type="Proteomes" id="UP001153365"/>
    </source>
</evidence>
<feature type="compositionally biased region" description="Polar residues" evidence="1">
    <location>
        <begin position="743"/>
        <end position="759"/>
    </location>
</feature>
<reference evidence="4" key="1">
    <citation type="submission" date="2022-06" db="EMBL/GenBank/DDBJ databases">
        <authorList>
            <consortium name="SYNGENTA / RWTH Aachen University"/>
        </authorList>
    </citation>
    <scope>NUCLEOTIDE SEQUENCE</scope>
</reference>
<dbReference type="PROSITE" id="PS50097">
    <property type="entry name" value="BTB"/>
    <property type="match status" value="1"/>
</dbReference>
<feature type="compositionally biased region" description="Polar residues" evidence="1">
    <location>
        <begin position="1"/>
        <end position="14"/>
    </location>
</feature>
<dbReference type="PANTHER" id="PTHR22427:SF7">
    <property type="entry name" value="GH15728P"/>
    <property type="match status" value="1"/>
</dbReference>
<feature type="compositionally biased region" description="Basic and acidic residues" evidence="1">
    <location>
        <begin position="1059"/>
        <end position="1073"/>
    </location>
</feature>
<feature type="region of interest" description="Disordered" evidence="1">
    <location>
        <begin position="1232"/>
        <end position="1267"/>
    </location>
</feature>
<gene>
    <name evidence="4" type="ORF">PPACK8108_LOCUS26087</name>
</gene>
<dbReference type="Pfam" id="PF26017">
    <property type="entry name" value="BACK_BTBD8"/>
    <property type="match status" value="1"/>
</dbReference>
<dbReference type="InterPro" id="IPR011333">
    <property type="entry name" value="SKP1/BTB/POZ_sf"/>
</dbReference>
<dbReference type="Proteomes" id="UP001153365">
    <property type="component" value="Unassembled WGS sequence"/>
</dbReference>
<feature type="compositionally biased region" description="Low complexity" evidence="1">
    <location>
        <begin position="688"/>
        <end position="705"/>
    </location>
</feature>
<feature type="region of interest" description="Disordered" evidence="1">
    <location>
        <begin position="652"/>
        <end position="1096"/>
    </location>
</feature>
<accession>A0AAV0BUX5</accession>
<feature type="compositionally biased region" description="Polar residues" evidence="1">
    <location>
        <begin position="706"/>
        <end position="721"/>
    </location>
</feature>
<name>A0AAV0BUX5_PHAPC</name>
<protein>
    <recommendedName>
        <fullName evidence="6">CAP-Gly domain-containing protein</fullName>
    </recommendedName>
</protein>
<feature type="compositionally biased region" description="Low complexity" evidence="1">
    <location>
        <begin position="671"/>
        <end position="680"/>
    </location>
</feature>
<feature type="domain" description="CAP-Gly" evidence="3">
    <location>
        <begin position="1178"/>
        <end position="1230"/>
    </location>
</feature>
<comment type="caution">
    <text evidence="4">The sequence shown here is derived from an EMBL/GenBank/DDBJ whole genome shotgun (WGS) entry which is preliminary data.</text>
</comment>
<dbReference type="PANTHER" id="PTHR22427">
    <property type="entry name" value="GH15728P"/>
    <property type="match status" value="1"/>
</dbReference>
<dbReference type="InterPro" id="IPR043225">
    <property type="entry name" value="BACK_BTBD8"/>
</dbReference>
<feature type="region of interest" description="Disordered" evidence="1">
    <location>
        <begin position="1"/>
        <end position="23"/>
    </location>
</feature>
<keyword evidence="5" id="KW-1185">Reference proteome</keyword>
<dbReference type="Gene3D" id="2.30.30.190">
    <property type="entry name" value="CAP Gly-rich-like domain"/>
    <property type="match status" value="1"/>
</dbReference>
<dbReference type="Pfam" id="PF01302">
    <property type="entry name" value="CAP_GLY"/>
    <property type="match status" value="1"/>
</dbReference>
<feature type="compositionally biased region" description="Low complexity" evidence="1">
    <location>
        <begin position="1003"/>
        <end position="1016"/>
    </location>
</feature>
<feature type="compositionally biased region" description="Low complexity" evidence="1">
    <location>
        <begin position="948"/>
        <end position="965"/>
    </location>
</feature>
<dbReference type="InterPro" id="IPR000938">
    <property type="entry name" value="CAP-Gly_domain"/>
</dbReference>
<feature type="region of interest" description="Disordered" evidence="1">
    <location>
        <begin position="618"/>
        <end position="638"/>
    </location>
</feature>
<dbReference type="SUPFAM" id="SSF74924">
    <property type="entry name" value="Cap-Gly domain"/>
    <property type="match status" value="1"/>
</dbReference>
<dbReference type="SMART" id="SM00225">
    <property type="entry name" value="BTB"/>
    <property type="match status" value="1"/>
</dbReference>
<dbReference type="SUPFAM" id="SSF54695">
    <property type="entry name" value="POZ domain"/>
    <property type="match status" value="1"/>
</dbReference>
<evidence type="ECO:0000259" key="3">
    <source>
        <dbReference type="PROSITE" id="PS50245"/>
    </source>
</evidence>
<feature type="compositionally biased region" description="Polar residues" evidence="1">
    <location>
        <begin position="870"/>
        <end position="898"/>
    </location>
</feature>
<feature type="compositionally biased region" description="Pro residues" evidence="1">
    <location>
        <begin position="769"/>
        <end position="779"/>
    </location>
</feature>
<dbReference type="Pfam" id="PF00651">
    <property type="entry name" value="BTB"/>
    <property type="match status" value="1"/>
</dbReference>
<proteinExistence type="predicted"/>
<feature type="compositionally biased region" description="Polar residues" evidence="1">
    <location>
        <begin position="966"/>
        <end position="984"/>
    </location>
</feature>